<evidence type="ECO:0000313" key="1">
    <source>
        <dbReference type="EMBL" id="SFV03889.1"/>
    </source>
</evidence>
<dbReference type="InterPro" id="IPR051162">
    <property type="entry name" value="T4SS_component"/>
</dbReference>
<protein>
    <submittedName>
        <fullName evidence="1">Type IV secretory pathway, VirB4 component</fullName>
    </submittedName>
</protein>
<evidence type="ECO:0000313" key="2">
    <source>
        <dbReference type="Proteomes" id="UP000183508"/>
    </source>
</evidence>
<dbReference type="RefSeq" id="WP_074955618.1">
    <property type="nucleotide sequence ID" value="NZ_FPBV01000023.1"/>
</dbReference>
<accession>A0A1I7L298</accession>
<dbReference type="EMBL" id="FPBV01000023">
    <property type="protein sequence ID" value="SFV03889.1"/>
    <property type="molecule type" value="Genomic_DNA"/>
</dbReference>
<dbReference type="PANTHER" id="PTHR30121:SF6">
    <property type="entry name" value="SLR6007 PROTEIN"/>
    <property type="match status" value="1"/>
</dbReference>
<dbReference type="InterPro" id="IPR027417">
    <property type="entry name" value="P-loop_NTPase"/>
</dbReference>
<gene>
    <name evidence="1" type="ORF">SAMN05421543_12355</name>
</gene>
<dbReference type="PANTHER" id="PTHR30121">
    <property type="entry name" value="UNCHARACTERIZED PROTEIN YJGR-RELATED"/>
    <property type="match status" value="1"/>
</dbReference>
<name>A0A1I7L298_9BACL</name>
<dbReference type="Gene3D" id="1.10.8.730">
    <property type="match status" value="1"/>
</dbReference>
<dbReference type="Gene3D" id="6.10.140.2170">
    <property type="match status" value="1"/>
</dbReference>
<sequence length="811" mass="92878">MLFFKKSKAAASNKQSSFAEVFPVAEVGADYFKRKDGRFCACMSVTPVNMALLEDEEADRVVQALREALNAAPERIQMLVSSERLNLDDYISYLQTFLDDAADAAQFERIQSMIDYIRGRSVQNEKVLKFYLVIQSQFEKEAPALAELADLCKQINDILKNESITTRRLTKQQLLALWYQKLNPNTSLVEPPKPNMELPDIYPALFDTKSSPRYYILDETYCKSFTIISYPTKQSRAGWLAPVSQLPIDVDISITLAATDKEKILQAFNKSIRTIRFAKSTNKRDALQQKKLERQEADAEYILELLTNENEALFQVTTVLTIRANSLEELQHAEKSLRTRISSKQMASRPLLRWAQQPLWYTLPLCYKGDLEKVIYYNLPAESLASMQPYNSSTLAANDGFVLGENSQSHDLVILGKGVREVYPHMIVLGVTGSGKSYFLFYKVLRHLDQNEHVIDMDVERERATIPGNHIYFGLNHKNTVNPFHIRSAVVDTDERTTVTPTTAGDYLRLKIGHLLTFFRWIHPEMNAIDEAALQKAMIQAYQQKGLTFDSTTIPDDPEAFPTMSDLVTYLRDMPQTDRLLLALDPYHGDGVYARMFDGPTNWSYTYQRTVTRGSQSVVQEVIYPYTRLDIRDLYDTDTPALRPLMHLLVHDMWEFMKRYPKVPKNMIIDEEHVLADPRNPQSLDFIYKMVKRGRKYGVYLTGATQNVGDFLRTSKDLPEPPGQAIITNSQVKLLLRMNKQEIEKIAEFETLSEREKKLLAGGKDPEATRGQGILIVGGQHAEIRTFMTPLELRQYDPERYHALYGIEQEA</sequence>
<organism evidence="1 2">
    <name type="scientific">Alicyclobacillus macrosporangiidus</name>
    <dbReference type="NCBI Taxonomy" id="392015"/>
    <lineage>
        <taxon>Bacteria</taxon>
        <taxon>Bacillati</taxon>
        <taxon>Bacillota</taxon>
        <taxon>Bacilli</taxon>
        <taxon>Bacillales</taxon>
        <taxon>Alicyclobacillaceae</taxon>
        <taxon>Alicyclobacillus</taxon>
    </lineage>
</organism>
<dbReference type="Pfam" id="PF11130">
    <property type="entry name" value="TraC_F_IV"/>
    <property type="match status" value="1"/>
</dbReference>
<dbReference type="STRING" id="392015.SAMN05421543_12355"/>
<proteinExistence type="predicted"/>
<dbReference type="Gene3D" id="3.40.50.300">
    <property type="entry name" value="P-loop containing nucleotide triphosphate hydrolases"/>
    <property type="match status" value="1"/>
</dbReference>
<dbReference type="CDD" id="cd01127">
    <property type="entry name" value="TrwB_TraG_TraD_VirD4"/>
    <property type="match status" value="1"/>
</dbReference>
<reference evidence="2" key="1">
    <citation type="submission" date="2016-10" db="EMBL/GenBank/DDBJ databases">
        <authorList>
            <person name="Varghese N."/>
        </authorList>
    </citation>
    <scope>NUCLEOTIDE SEQUENCE [LARGE SCALE GENOMIC DNA]</scope>
    <source>
        <strain evidence="2">DSM 17980</strain>
    </source>
</reference>
<dbReference type="InterPro" id="IPR025955">
    <property type="entry name" value="TraC/Conjuga_ATPase"/>
</dbReference>
<dbReference type="AlphaFoldDB" id="A0A1I7L298"/>
<keyword evidence="2" id="KW-1185">Reference proteome</keyword>
<dbReference type="SUPFAM" id="SSF52540">
    <property type="entry name" value="P-loop containing nucleoside triphosphate hydrolases"/>
    <property type="match status" value="1"/>
</dbReference>
<dbReference type="Proteomes" id="UP000183508">
    <property type="component" value="Unassembled WGS sequence"/>
</dbReference>